<dbReference type="GO" id="GO:0016705">
    <property type="term" value="F:oxidoreductase activity, acting on paired donors, with incorporation or reduction of molecular oxygen"/>
    <property type="evidence" value="ECO:0007669"/>
    <property type="project" value="InterPro"/>
</dbReference>
<dbReference type="EMBL" id="KV407455">
    <property type="protein sequence ID" value="KZF25220.1"/>
    <property type="molecule type" value="Genomic_DNA"/>
</dbReference>
<comment type="similarity">
    <text evidence="1 5">Belongs to the cytochrome P450 family.</text>
</comment>
<evidence type="ECO:0000256" key="3">
    <source>
        <dbReference type="ARBA" id="ARBA00023004"/>
    </source>
</evidence>
<evidence type="ECO:0000256" key="4">
    <source>
        <dbReference type="PIRSR" id="PIRSR602401-1"/>
    </source>
</evidence>
<dbReference type="InterPro" id="IPR036396">
    <property type="entry name" value="Cyt_P450_sf"/>
</dbReference>
<keyword evidence="7" id="KW-1185">Reference proteome</keyword>
<dbReference type="PRINTS" id="PR00463">
    <property type="entry name" value="EP450I"/>
</dbReference>
<dbReference type="Proteomes" id="UP000076632">
    <property type="component" value="Unassembled WGS sequence"/>
</dbReference>
<dbReference type="GeneID" id="28896959"/>
<proteinExistence type="inferred from homology"/>
<keyword evidence="4 5" id="KW-0349">Heme</keyword>
<dbReference type="GO" id="GO:0004497">
    <property type="term" value="F:monooxygenase activity"/>
    <property type="evidence" value="ECO:0007669"/>
    <property type="project" value="UniProtKB-KW"/>
</dbReference>
<evidence type="ECO:0000256" key="1">
    <source>
        <dbReference type="ARBA" id="ARBA00010617"/>
    </source>
</evidence>
<gene>
    <name evidence="6" type="ORF">L228DRAFT_244016</name>
</gene>
<keyword evidence="5 6" id="KW-0503">Monooxygenase</keyword>
<evidence type="ECO:0000256" key="2">
    <source>
        <dbReference type="ARBA" id="ARBA00022723"/>
    </source>
</evidence>
<name>A0A165IQ43_XYLHT</name>
<comment type="cofactor">
    <cofactor evidence="4">
        <name>heme</name>
        <dbReference type="ChEBI" id="CHEBI:30413"/>
    </cofactor>
</comment>
<reference evidence="6 7" key="1">
    <citation type="journal article" date="2016" name="Fungal Biol.">
        <title>The genome of Xylona heveae provides a window into fungal endophytism.</title>
        <authorList>
            <person name="Gazis R."/>
            <person name="Kuo A."/>
            <person name="Riley R."/>
            <person name="LaButti K."/>
            <person name="Lipzen A."/>
            <person name="Lin J."/>
            <person name="Amirebrahimi M."/>
            <person name="Hesse C.N."/>
            <person name="Spatafora J.W."/>
            <person name="Henrissat B."/>
            <person name="Hainaut M."/>
            <person name="Grigoriev I.V."/>
            <person name="Hibbett D.S."/>
        </authorList>
    </citation>
    <scope>NUCLEOTIDE SEQUENCE [LARGE SCALE GENOMIC DNA]</scope>
    <source>
        <strain evidence="6 7">TC161</strain>
    </source>
</reference>
<dbReference type="OrthoDB" id="2789670at2759"/>
<dbReference type="GO" id="GO:0020037">
    <property type="term" value="F:heme binding"/>
    <property type="evidence" value="ECO:0007669"/>
    <property type="project" value="InterPro"/>
</dbReference>
<accession>A0A165IQ43</accession>
<dbReference type="GO" id="GO:0005506">
    <property type="term" value="F:iron ion binding"/>
    <property type="evidence" value="ECO:0007669"/>
    <property type="project" value="InterPro"/>
</dbReference>
<dbReference type="AlphaFoldDB" id="A0A165IQ43"/>
<organism evidence="6 7">
    <name type="scientific">Xylona heveae (strain CBS 132557 / TC161)</name>
    <dbReference type="NCBI Taxonomy" id="1328760"/>
    <lineage>
        <taxon>Eukaryota</taxon>
        <taxon>Fungi</taxon>
        <taxon>Dikarya</taxon>
        <taxon>Ascomycota</taxon>
        <taxon>Pezizomycotina</taxon>
        <taxon>Xylonomycetes</taxon>
        <taxon>Xylonales</taxon>
        <taxon>Xylonaceae</taxon>
        <taxon>Xylona</taxon>
    </lineage>
</organism>
<evidence type="ECO:0000256" key="5">
    <source>
        <dbReference type="RuleBase" id="RU000461"/>
    </source>
</evidence>
<sequence length="534" mass="60934">MTPEPAMHIRLWPIAVLVIATSLLFRKASVEFFISAFLKLLYKIRAAEGGSLLDGPNYSWPNGQMVEKFLQARTKSWEWEKKYGKIYRIWAGTVPEVVITDPKDVQTFYLDSSDHGKSDKANAGWLLSLIMGSGAGLINGDSWVRLRKSLDPMFSHRRALSLLQGFIISSKDYVNNIDTYRLRSQPKSNGAAAELTMTNQVAGAEKKEKQDEKEDGAFIVNAVQALQRYPFFETARIFFGNMNAAETDRLWELSKLYGRAFQHVIAGGLNRTKLTKWARTKSYRETIEYQKQWDEYCEQLYETRIRDGRHHTPLVQLKQAASKGEITNREIYHTIAESLFANLDVTTHVLASAIILLADNAKVQASLRSEFQKECASENDLEAYVSRKDTLLHYCLLESLRLQPVLPFTFPEYAGQDKVLSGYVIPKNTTVIIDAYAINVRNPFWGSNSGEYQPSRFANIPVNSLRYNLSLFGYGPRKCLGQHITDKMLRTFIYFLFTKYRVSVLPNQIIDGAFKVDKSSWVGLFDVELSLEKR</sequence>
<dbReference type="InterPro" id="IPR050196">
    <property type="entry name" value="Cytochrome_P450_Monoox"/>
</dbReference>
<keyword evidence="3 4" id="KW-0408">Iron</keyword>
<dbReference type="PANTHER" id="PTHR24291:SF167">
    <property type="entry name" value="CYTOCHROME P450 MONOOXYGENASE GLIC"/>
    <property type="match status" value="1"/>
</dbReference>
<protein>
    <submittedName>
        <fullName evidence="6">Cytochrome P450 monooxygenase GliC2</fullName>
    </submittedName>
</protein>
<dbReference type="InterPro" id="IPR017972">
    <property type="entry name" value="Cyt_P450_CS"/>
</dbReference>
<dbReference type="InterPro" id="IPR001128">
    <property type="entry name" value="Cyt_P450"/>
</dbReference>
<evidence type="ECO:0000313" key="7">
    <source>
        <dbReference type="Proteomes" id="UP000076632"/>
    </source>
</evidence>
<dbReference type="Pfam" id="PF00067">
    <property type="entry name" value="p450"/>
    <property type="match status" value="1"/>
</dbReference>
<dbReference type="OMA" id="TYRIWAA"/>
<keyword evidence="5" id="KW-0560">Oxidoreductase</keyword>
<dbReference type="Gene3D" id="1.10.630.10">
    <property type="entry name" value="Cytochrome P450"/>
    <property type="match status" value="1"/>
</dbReference>
<dbReference type="STRING" id="1328760.A0A165IQ43"/>
<feature type="binding site" description="axial binding residue" evidence="4">
    <location>
        <position position="479"/>
    </location>
    <ligand>
        <name>heme</name>
        <dbReference type="ChEBI" id="CHEBI:30413"/>
    </ligand>
    <ligandPart>
        <name>Fe</name>
        <dbReference type="ChEBI" id="CHEBI:18248"/>
    </ligandPart>
</feature>
<keyword evidence="2 4" id="KW-0479">Metal-binding</keyword>
<dbReference type="InterPro" id="IPR002401">
    <property type="entry name" value="Cyt_P450_E_grp-I"/>
</dbReference>
<dbReference type="CDD" id="cd20615">
    <property type="entry name" value="CYP_GliC-like"/>
    <property type="match status" value="1"/>
</dbReference>
<dbReference type="PROSITE" id="PS00086">
    <property type="entry name" value="CYTOCHROME_P450"/>
    <property type="match status" value="1"/>
</dbReference>
<evidence type="ECO:0000313" key="6">
    <source>
        <dbReference type="EMBL" id="KZF25220.1"/>
    </source>
</evidence>
<dbReference type="SUPFAM" id="SSF48264">
    <property type="entry name" value="Cytochrome P450"/>
    <property type="match status" value="1"/>
</dbReference>
<dbReference type="PANTHER" id="PTHR24291">
    <property type="entry name" value="CYTOCHROME P450 FAMILY 4"/>
    <property type="match status" value="1"/>
</dbReference>
<dbReference type="RefSeq" id="XP_018190775.1">
    <property type="nucleotide sequence ID" value="XM_018331822.1"/>
</dbReference>
<dbReference type="InParanoid" id="A0A165IQ43"/>